<dbReference type="EMBL" id="PUHW01000392">
    <property type="protein sequence ID" value="KAG0686739.1"/>
    <property type="molecule type" value="Genomic_DNA"/>
</dbReference>
<evidence type="ECO:0000256" key="1">
    <source>
        <dbReference type="SAM" id="Coils"/>
    </source>
</evidence>
<comment type="caution">
    <text evidence="2">The sequence shown here is derived from an EMBL/GenBank/DDBJ whole genome shotgun (WGS) entry which is preliminary data.</text>
</comment>
<reference evidence="2" key="1">
    <citation type="submission" date="2020-11" db="EMBL/GenBank/DDBJ databases">
        <title>Kefir isolates.</title>
        <authorList>
            <person name="Marcisauskas S."/>
            <person name="Kim Y."/>
            <person name="Blasche S."/>
        </authorList>
    </citation>
    <scope>NUCLEOTIDE SEQUENCE</scope>
    <source>
        <strain evidence="2">Olga-1</strain>
    </source>
</reference>
<evidence type="ECO:0000313" key="2">
    <source>
        <dbReference type="EMBL" id="KAG0686739.1"/>
    </source>
</evidence>
<proteinExistence type="predicted"/>
<protein>
    <submittedName>
        <fullName evidence="2">Uncharacterized protein</fullName>
    </submittedName>
</protein>
<evidence type="ECO:0000313" key="3">
    <source>
        <dbReference type="Proteomes" id="UP000697127"/>
    </source>
</evidence>
<keyword evidence="3" id="KW-1185">Reference proteome</keyword>
<dbReference type="OrthoDB" id="548474at2759"/>
<accession>A0A9P6WGG0</accession>
<organism evidence="2 3">
    <name type="scientific">Pichia californica</name>
    <dbReference type="NCBI Taxonomy" id="460514"/>
    <lineage>
        <taxon>Eukaryota</taxon>
        <taxon>Fungi</taxon>
        <taxon>Dikarya</taxon>
        <taxon>Ascomycota</taxon>
        <taxon>Saccharomycotina</taxon>
        <taxon>Pichiomycetes</taxon>
        <taxon>Pichiales</taxon>
        <taxon>Pichiaceae</taxon>
        <taxon>Pichia</taxon>
    </lineage>
</organism>
<gene>
    <name evidence="2" type="ORF">C6P40_003461</name>
</gene>
<keyword evidence="1" id="KW-0175">Coiled coil</keyword>
<name>A0A9P6WGG0_9ASCO</name>
<dbReference type="AlphaFoldDB" id="A0A9P6WGG0"/>
<feature type="coiled-coil region" evidence="1">
    <location>
        <begin position="29"/>
        <end position="56"/>
    </location>
</feature>
<sequence>MSELTSPISLSEFKSAITLLSDSELTTVYKNLTISLQHLQETNNYLRNEINNETSASELNNIHENHNNNDEDIKLYSNVIEENLILITTQKSRLKLVTDLMSLKCLPIPK</sequence>
<dbReference type="Proteomes" id="UP000697127">
    <property type="component" value="Unassembled WGS sequence"/>
</dbReference>